<comment type="caution">
    <text evidence="1">The sequence shown here is derived from an EMBL/GenBank/DDBJ whole genome shotgun (WGS) entry which is preliminary data.</text>
</comment>
<dbReference type="Proteomes" id="UP000315388">
    <property type="component" value="Unassembled WGS sequence"/>
</dbReference>
<keyword evidence="2" id="KW-1185">Reference proteome</keyword>
<sequence>MTGLERLERILDLHVNHRSWLAHRQDMPSGCIKTGAQGANWFTGSIPARRVGRNTQYFRQMSTPAPQIHEVWSRKLRCRGG</sequence>
<dbReference type="EMBL" id="VEWJ01000007">
    <property type="protein sequence ID" value="TPF74950.1"/>
    <property type="molecule type" value="Genomic_DNA"/>
</dbReference>
<evidence type="ECO:0000313" key="1">
    <source>
        <dbReference type="EMBL" id="TPF74950.1"/>
    </source>
</evidence>
<organism evidence="1 2">
    <name type="scientific">Brucella gallinifaecis</name>
    <dbReference type="NCBI Taxonomy" id="215590"/>
    <lineage>
        <taxon>Bacteria</taxon>
        <taxon>Pseudomonadati</taxon>
        <taxon>Pseudomonadota</taxon>
        <taxon>Alphaproteobacteria</taxon>
        <taxon>Hyphomicrobiales</taxon>
        <taxon>Brucellaceae</taxon>
        <taxon>Brucella/Ochrobactrum group</taxon>
        <taxon>Brucella</taxon>
    </lineage>
</organism>
<protein>
    <submittedName>
        <fullName evidence="1">Uncharacterized protein</fullName>
    </submittedName>
</protein>
<name>A0A502BLY9_9HYPH</name>
<evidence type="ECO:0000313" key="2">
    <source>
        <dbReference type="Proteomes" id="UP000315388"/>
    </source>
</evidence>
<reference evidence="1 2" key="1">
    <citation type="journal article" date="2003" name="Int. J. Syst. Evol. Microbiol.">
        <title>Towards a standardized format for the description of a novel species (of an established genus): Ochrobactrum gallinifaecis sp. nov.</title>
        <authorList>
            <person name="Kampfer P."/>
            <person name="Buczolits S."/>
            <person name="Albrecht A."/>
            <person name="Busse H.J."/>
            <person name="Stackebrandt E."/>
        </authorList>
    </citation>
    <scope>NUCLEOTIDE SEQUENCE [LARGE SCALE GENOMIC DNA]</scope>
    <source>
        <strain evidence="1 2">ISO 196</strain>
    </source>
</reference>
<accession>A0A502BLY9</accession>
<dbReference type="AlphaFoldDB" id="A0A502BLY9"/>
<gene>
    <name evidence="1" type="ORF">FHY56_11485</name>
</gene>
<proteinExistence type="predicted"/>